<gene>
    <name evidence="9" type="ORF">NP493_538g04019</name>
    <name evidence="10" type="ORF">NP493_538g04050</name>
</gene>
<evidence type="ECO:0000256" key="6">
    <source>
        <dbReference type="ARBA" id="ARBA00022603"/>
    </source>
</evidence>
<dbReference type="InterPro" id="IPR008854">
    <property type="entry name" value="TPMT"/>
</dbReference>
<keyword evidence="7" id="KW-0808">Transferase</keyword>
<dbReference type="EMBL" id="JAODUO010000537">
    <property type="protein sequence ID" value="KAK2178593.1"/>
    <property type="molecule type" value="Genomic_DNA"/>
</dbReference>
<dbReference type="FunFam" id="3.40.50.150:FF:000101">
    <property type="entry name" value="Thiopurine S-methyltransferase"/>
    <property type="match status" value="1"/>
</dbReference>
<proteinExistence type="inferred from homology"/>
<comment type="catalytic activity">
    <reaction evidence="1">
        <text>S-adenosyl-L-methionine + a thiopurine = S-adenosyl-L-homocysteine + a thiopurine S-methylether.</text>
        <dbReference type="EC" id="2.1.1.67"/>
    </reaction>
</comment>
<keyword evidence="11" id="KW-1185">Reference proteome</keyword>
<organism evidence="10 11">
    <name type="scientific">Ridgeia piscesae</name>
    <name type="common">Tubeworm</name>
    <dbReference type="NCBI Taxonomy" id="27915"/>
    <lineage>
        <taxon>Eukaryota</taxon>
        <taxon>Metazoa</taxon>
        <taxon>Spiralia</taxon>
        <taxon>Lophotrochozoa</taxon>
        <taxon>Annelida</taxon>
        <taxon>Polychaeta</taxon>
        <taxon>Sedentaria</taxon>
        <taxon>Canalipalpata</taxon>
        <taxon>Sabellida</taxon>
        <taxon>Siboglinidae</taxon>
        <taxon>Ridgeia</taxon>
    </lineage>
</organism>
<dbReference type="Pfam" id="PF05724">
    <property type="entry name" value="TPMT"/>
    <property type="match status" value="1"/>
</dbReference>
<evidence type="ECO:0000256" key="4">
    <source>
        <dbReference type="ARBA" id="ARBA00011905"/>
    </source>
</evidence>
<dbReference type="GO" id="GO:0032259">
    <property type="term" value="P:methylation"/>
    <property type="evidence" value="ECO:0007669"/>
    <property type="project" value="UniProtKB-KW"/>
</dbReference>
<dbReference type="GO" id="GO:0005737">
    <property type="term" value="C:cytoplasm"/>
    <property type="evidence" value="ECO:0007669"/>
    <property type="project" value="UniProtKB-SubCell"/>
</dbReference>
<dbReference type="PROSITE" id="PS51585">
    <property type="entry name" value="SAM_MT_TPMT"/>
    <property type="match status" value="1"/>
</dbReference>
<comment type="similarity">
    <text evidence="3">Belongs to the class I-like SAM-binding methyltransferase superfamily. TPMT family.</text>
</comment>
<evidence type="ECO:0000256" key="1">
    <source>
        <dbReference type="ARBA" id="ARBA00000903"/>
    </source>
</evidence>
<keyword evidence="6" id="KW-0489">Methyltransferase</keyword>
<evidence type="ECO:0000256" key="7">
    <source>
        <dbReference type="ARBA" id="ARBA00022679"/>
    </source>
</evidence>
<name>A0AAD9KWF8_RIDPI</name>
<protein>
    <recommendedName>
        <fullName evidence="4">thiopurine S-methyltransferase</fullName>
        <ecNumber evidence="4">2.1.1.67</ecNumber>
    </recommendedName>
</protein>
<dbReference type="Proteomes" id="UP001209878">
    <property type="component" value="Unassembled WGS sequence"/>
</dbReference>
<dbReference type="EMBL" id="JAODUO010000537">
    <property type="protein sequence ID" value="KAK2178595.1"/>
    <property type="molecule type" value="Genomic_DNA"/>
</dbReference>
<evidence type="ECO:0000313" key="9">
    <source>
        <dbReference type="EMBL" id="KAK2178593.1"/>
    </source>
</evidence>
<evidence type="ECO:0000313" key="11">
    <source>
        <dbReference type="Proteomes" id="UP001209878"/>
    </source>
</evidence>
<comment type="caution">
    <text evidence="10">The sequence shown here is derived from an EMBL/GenBank/DDBJ whole genome shotgun (WGS) entry which is preliminary data.</text>
</comment>
<evidence type="ECO:0000256" key="3">
    <source>
        <dbReference type="ARBA" id="ARBA00008145"/>
    </source>
</evidence>
<dbReference type="AlphaFoldDB" id="A0AAD9KWF8"/>
<accession>A0AAD9KWF8</accession>
<dbReference type="PANTHER" id="PTHR10259">
    <property type="entry name" value="THIOPURINE S-METHYLTRANSFERASE"/>
    <property type="match status" value="1"/>
</dbReference>
<reference evidence="10" key="1">
    <citation type="journal article" date="2023" name="Mol. Biol. Evol.">
        <title>Third-Generation Sequencing Reveals the Adaptive Role of the Epigenome in Three Deep-Sea Polychaetes.</title>
        <authorList>
            <person name="Perez M."/>
            <person name="Aroh O."/>
            <person name="Sun Y."/>
            <person name="Lan Y."/>
            <person name="Juniper S.K."/>
            <person name="Young C.R."/>
            <person name="Angers B."/>
            <person name="Qian P.Y."/>
        </authorList>
    </citation>
    <scope>NUCLEOTIDE SEQUENCE</scope>
    <source>
        <strain evidence="10">R07B-5</strain>
    </source>
</reference>
<dbReference type="InterPro" id="IPR029063">
    <property type="entry name" value="SAM-dependent_MTases_sf"/>
</dbReference>
<dbReference type="SUPFAM" id="SSF53335">
    <property type="entry name" value="S-adenosyl-L-methionine-dependent methyltransferases"/>
    <property type="match status" value="1"/>
</dbReference>
<keyword evidence="8" id="KW-0949">S-adenosyl-L-methionine</keyword>
<evidence type="ECO:0000256" key="8">
    <source>
        <dbReference type="ARBA" id="ARBA00022691"/>
    </source>
</evidence>
<dbReference type="EC" id="2.1.1.67" evidence="4"/>
<dbReference type="Gene3D" id="3.40.50.150">
    <property type="entry name" value="Vaccinia Virus protein VP39"/>
    <property type="match status" value="1"/>
</dbReference>
<evidence type="ECO:0000313" key="10">
    <source>
        <dbReference type="EMBL" id="KAK2178595.1"/>
    </source>
</evidence>
<dbReference type="PANTHER" id="PTHR10259:SF11">
    <property type="entry name" value="THIOPURINE S-METHYLTRANSFERASE"/>
    <property type="match status" value="1"/>
</dbReference>
<evidence type="ECO:0000256" key="2">
    <source>
        <dbReference type="ARBA" id="ARBA00004496"/>
    </source>
</evidence>
<evidence type="ECO:0000256" key="5">
    <source>
        <dbReference type="ARBA" id="ARBA00022490"/>
    </source>
</evidence>
<dbReference type="GO" id="GO:0008119">
    <property type="term" value="F:thiopurine S-methyltransferase activity"/>
    <property type="evidence" value="ECO:0007669"/>
    <property type="project" value="UniProtKB-EC"/>
</dbReference>
<keyword evidence="5" id="KW-0963">Cytoplasm</keyword>
<sequence length="231" mass="26786">MSDVKEPRVVHVDDWRKAWSEGRNKWHLDHVHPHLEKHVDVAVNGKANAKVLFPFCGKTYDMKWLADKGHEVVGIEGSEVAAKQFGEDHHLQYNVLPIEGTSIKLYKYVEANVRIYVGDVWEFNRSIECNFDTVWDRGGFTIINIDDRKKYIPLIASLMAPHARYMLVIDSYDRNVIHGPPHSVEKEGVDEIFGETFDIKYVDKKDSLKPLQKSWGLTFFDETLYQLTLKL</sequence>
<comment type="subcellular location">
    <subcellularLocation>
        <location evidence="2">Cytoplasm</location>
    </subcellularLocation>
</comment>